<dbReference type="SUPFAM" id="SSF56988">
    <property type="entry name" value="Anthrax protective antigen"/>
    <property type="match status" value="1"/>
</dbReference>
<evidence type="ECO:0000313" key="3">
    <source>
        <dbReference type="EMBL" id="EDV26761.1"/>
    </source>
</evidence>
<dbReference type="Proteomes" id="UP000009022">
    <property type="component" value="Unassembled WGS sequence"/>
</dbReference>
<dbReference type="InterPro" id="IPR011658">
    <property type="entry name" value="PA14_dom"/>
</dbReference>
<dbReference type="GeneID" id="6752504"/>
<organism evidence="3 4">
    <name type="scientific">Trichoplax adhaerens</name>
    <name type="common">Trichoplax reptans</name>
    <dbReference type="NCBI Taxonomy" id="10228"/>
    <lineage>
        <taxon>Eukaryota</taxon>
        <taxon>Metazoa</taxon>
        <taxon>Placozoa</taxon>
        <taxon>Uniplacotomia</taxon>
        <taxon>Trichoplacea</taxon>
        <taxon>Trichoplacidae</taxon>
        <taxon>Trichoplax</taxon>
    </lineage>
</organism>
<dbReference type="AlphaFoldDB" id="B3RQT7"/>
<dbReference type="InParanoid" id="B3RQT7"/>
<feature type="domain" description="PA14" evidence="2">
    <location>
        <begin position="1"/>
        <end position="140"/>
    </location>
</feature>
<reference evidence="3 4" key="1">
    <citation type="journal article" date="2008" name="Nature">
        <title>The Trichoplax genome and the nature of placozoans.</title>
        <authorList>
            <person name="Srivastava M."/>
            <person name="Begovic E."/>
            <person name="Chapman J."/>
            <person name="Putnam N.H."/>
            <person name="Hellsten U."/>
            <person name="Kawashima T."/>
            <person name="Kuo A."/>
            <person name="Mitros T."/>
            <person name="Salamov A."/>
            <person name="Carpenter M.L."/>
            <person name="Signorovitch A.Y."/>
            <person name="Moreno M.A."/>
            <person name="Kamm K."/>
            <person name="Grimwood J."/>
            <person name="Schmutz J."/>
            <person name="Shapiro H."/>
            <person name="Grigoriev I.V."/>
            <person name="Buss L.W."/>
            <person name="Schierwater B."/>
            <person name="Dellaporta S.L."/>
            <person name="Rokhsar D.S."/>
        </authorList>
    </citation>
    <scope>NUCLEOTIDE SEQUENCE [LARGE SCALE GENOMIC DNA]</scope>
    <source>
        <strain evidence="3 4">Grell-BS-1999</strain>
    </source>
</reference>
<dbReference type="PANTHER" id="PTHR46769:SF2">
    <property type="entry name" value="FIBROCYSTIN-L ISOFORM 2 PRECURSOR-RELATED"/>
    <property type="match status" value="1"/>
</dbReference>
<gene>
    <name evidence="3" type="ORF">TRIADDRAFT_53994</name>
</gene>
<evidence type="ECO:0000313" key="4">
    <source>
        <dbReference type="Proteomes" id="UP000009022"/>
    </source>
</evidence>
<dbReference type="PROSITE" id="PS51820">
    <property type="entry name" value="PA14"/>
    <property type="match status" value="1"/>
</dbReference>
<dbReference type="InterPro" id="IPR037524">
    <property type="entry name" value="PA14/GLEYA"/>
</dbReference>
<dbReference type="HOGENOM" id="CLU_1295864_0_0_1"/>
<accession>B3RQT7</accession>
<proteinExistence type="predicted"/>
<dbReference type="CTD" id="6752504"/>
<dbReference type="Pfam" id="PF07691">
    <property type="entry name" value="PA14"/>
    <property type="match status" value="1"/>
</dbReference>
<dbReference type="EMBL" id="DS985243">
    <property type="protein sequence ID" value="EDV26761.1"/>
    <property type="molecule type" value="Genomic_DNA"/>
</dbReference>
<dbReference type="RefSeq" id="XP_002110757.1">
    <property type="nucleotide sequence ID" value="XM_002110721.1"/>
</dbReference>
<sequence length="213" mass="25189">MREVSLFPHNPTKCRSVDSLELFEDTENYGQRLFGYIHPPKSAFYKFAIAADDIAELWLSPDSSPEKMKKIAFVEPWQKIKPNQFQLVKNQESIHIYLEANKKYSIEVLHAQAEKKGFVQVAWKKSQRRNSQYTIISSQYLSLTKNYIYNMPGYIVQRFRKAGHGLQIWYKKQKENVPFAKKFHLLPMLDQKYLDDIKSKCRYKPPSYVLQRG</sequence>
<keyword evidence="1" id="KW-0732">Signal</keyword>
<dbReference type="OrthoDB" id="5971499at2759"/>
<evidence type="ECO:0000256" key="1">
    <source>
        <dbReference type="ARBA" id="ARBA00022729"/>
    </source>
</evidence>
<keyword evidence="4" id="KW-1185">Reference proteome</keyword>
<dbReference type="PANTHER" id="PTHR46769">
    <property type="entry name" value="POLYCYSTIC KIDNEY AND HEPATIC DISEASE 1 (AUTOSOMAL RECESSIVE)-LIKE 1"/>
    <property type="match status" value="1"/>
</dbReference>
<evidence type="ECO:0000259" key="2">
    <source>
        <dbReference type="PROSITE" id="PS51820"/>
    </source>
</evidence>
<name>B3RQT7_TRIAD</name>
<dbReference type="InterPro" id="IPR052387">
    <property type="entry name" value="Fibrocystin"/>
</dbReference>
<dbReference type="KEGG" id="tad:TRIADDRAFT_53994"/>
<dbReference type="PhylomeDB" id="B3RQT7"/>
<dbReference type="Gene3D" id="2.60.120.1560">
    <property type="match status" value="1"/>
</dbReference>
<protein>
    <recommendedName>
        <fullName evidence="2">PA14 domain-containing protein</fullName>
    </recommendedName>
</protein>